<name>W3WU96_PESFW</name>
<evidence type="ECO:0000259" key="1">
    <source>
        <dbReference type="Pfam" id="PF06985"/>
    </source>
</evidence>
<sequence>MRLIDIETLSLEDVGWPAPPYAILSHNWGDSEVSYLDFLDAATRETREGFTKITYTCEQARRHGLRYAWVDTCCIDKSSSAELSEAINSMFKWYRGAAVCYAYLRDVPGDDDPPSSADSSFRKSAWFQRGWTLQELIAPARVEFYGATWSFVGEKADLTEAIENVTGIDADILRGGDVATVSVAQRMSWAAHRKTKREEDIAYCLMGIFDVNMPMLYGEGRKAFIRLQEEILKESEDQSLFAWRATPESAAEAPYRGLLASSPDEFADCRGIVPFRNLSARDILASLTSRGIPLTSSLEFDPTSDGNTAKVGLNCRWGSDFKNVIGLEITCEGGDQYVRSKPSELLSCSSHARQETVYVRKSLHAAVVQSVPELERQHAIYIGTLPDGVNVRGLYPANVRYSPKFGLLHLGSWISDKAIIEMELPWTTDRLLICIWVVQAKDSRDYECFFMATIASSIDAVKDLRRPKDLASQRVATYSPSNTAVVVTLKPGKIQGFDMFCIDVSVQSDKRLIGRRLRSIYGASRV</sequence>
<reference evidence="4" key="1">
    <citation type="journal article" date="2015" name="BMC Genomics">
        <title>Genomic and transcriptomic analysis of the endophytic fungus Pestalotiopsis fici reveals its lifestyle and high potential for synthesis of natural products.</title>
        <authorList>
            <person name="Wang X."/>
            <person name="Zhang X."/>
            <person name="Liu L."/>
            <person name="Xiang M."/>
            <person name="Wang W."/>
            <person name="Sun X."/>
            <person name="Che Y."/>
            <person name="Guo L."/>
            <person name="Liu G."/>
            <person name="Guo L."/>
            <person name="Wang C."/>
            <person name="Yin W.B."/>
            <person name="Stadler M."/>
            <person name="Zhang X."/>
            <person name="Liu X."/>
        </authorList>
    </citation>
    <scope>NUCLEOTIDE SEQUENCE [LARGE SCALE GENOMIC DNA]</scope>
    <source>
        <strain evidence="4">W106-1 / CGMCC3.15140</strain>
    </source>
</reference>
<dbReference type="EMBL" id="KI912116">
    <property type="protein sequence ID" value="ETS77364.1"/>
    <property type="molecule type" value="Genomic_DNA"/>
</dbReference>
<dbReference type="InterPro" id="IPR058525">
    <property type="entry name" value="DUF8212"/>
</dbReference>
<evidence type="ECO:0000313" key="3">
    <source>
        <dbReference type="EMBL" id="ETS77364.1"/>
    </source>
</evidence>
<feature type="domain" description="DUF8212" evidence="2">
    <location>
        <begin position="222"/>
        <end position="248"/>
    </location>
</feature>
<dbReference type="KEGG" id="pfy:PFICI_11238"/>
<organism evidence="3 4">
    <name type="scientific">Pestalotiopsis fici (strain W106-1 / CGMCC3.15140)</name>
    <dbReference type="NCBI Taxonomy" id="1229662"/>
    <lineage>
        <taxon>Eukaryota</taxon>
        <taxon>Fungi</taxon>
        <taxon>Dikarya</taxon>
        <taxon>Ascomycota</taxon>
        <taxon>Pezizomycotina</taxon>
        <taxon>Sordariomycetes</taxon>
        <taxon>Xylariomycetidae</taxon>
        <taxon>Amphisphaeriales</taxon>
        <taxon>Sporocadaceae</taxon>
        <taxon>Pestalotiopsis</taxon>
    </lineage>
</organism>
<dbReference type="Proteomes" id="UP000030651">
    <property type="component" value="Unassembled WGS sequence"/>
</dbReference>
<evidence type="ECO:0000259" key="2">
    <source>
        <dbReference type="Pfam" id="PF26640"/>
    </source>
</evidence>
<dbReference type="HOGENOM" id="CLU_000288_138_8_1"/>
<dbReference type="InParanoid" id="W3WU96"/>
<protein>
    <submittedName>
        <fullName evidence="3">Uncharacterized protein</fullName>
    </submittedName>
</protein>
<dbReference type="eggNOG" id="KOG4177">
    <property type="taxonomic scope" value="Eukaryota"/>
</dbReference>
<dbReference type="PANTHER" id="PTHR10622:SF12">
    <property type="entry name" value="HET DOMAIN-CONTAINING PROTEIN"/>
    <property type="match status" value="1"/>
</dbReference>
<keyword evidence="4" id="KW-1185">Reference proteome</keyword>
<dbReference type="RefSeq" id="XP_007838010.1">
    <property type="nucleotide sequence ID" value="XM_007839819.1"/>
</dbReference>
<dbReference type="STRING" id="1229662.W3WU96"/>
<dbReference type="GeneID" id="19276251"/>
<dbReference type="PANTHER" id="PTHR10622">
    <property type="entry name" value="HET DOMAIN-CONTAINING PROTEIN"/>
    <property type="match status" value="1"/>
</dbReference>
<accession>W3WU96</accession>
<dbReference type="OrthoDB" id="20872at2759"/>
<dbReference type="InterPro" id="IPR010730">
    <property type="entry name" value="HET"/>
</dbReference>
<gene>
    <name evidence="3" type="ORF">PFICI_11238</name>
</gene>
<feature type="domain" description="Heterokaryon incompatibility" evidence="1">
    <location>
        <begin position="21"/>
        <end position="106"/>
    </location>
</feature>
<evidence type="ECO:0000313" key="4">
    <source>
        <dbReference type="Proteomes" id="UP000030651"/>
    </source>
</evidence>
<proteinExistence type="predicted"/>
<dbReference type="Pfam" id="PF26640">
    <property type="entry name" value="DUF8212"/>
    <property type="match status" value="1"/>
</dbReference>
<dbReference type="OMA" id="CSSHARQ"/>
<dbReference type="Pfam" id="PF06985">
    <property type="entry name" value="HET"/>
    <property type="match status" value="1"/>
</dbReference>
<dbReference type="AlphaFoldDB" id="W3WU96"/>